<organism evidence="2 3">
    <name type="scientific">Nonomuraea mangrovi</name>
    <dbReference type="NCBI Taxonomy" id="2316207"/>
    <lineage>
        <taxon>Bacteria</taxon>
        <taxon>Bacillati</taxon>
        <taxon>Actinomycetota</taxon>
        <taxon>Actinomycetes</taxon>
        <taxon>Streptosporangiales</taxon>
        <taxon>Streptosporangiaceae</taxon>
        <taxon>Nonomuraea</taxon>
    </lineage>
</organism>
<dbReference type="Proteomes" id="UP001597368">
    <property type="component" value="Unassembled WGS sequence"/>
</dbReference>
<dbReference type="EC" id="3.-.-.-" evidence="2"/>
<evidence type="ECO:0000259" key="1">
    <source>
        <dbReference type="Pfam" id="PF00144"/>
    </source>
</evidence>
<sequence>MDLQNRLDEVARDHKVPGAAIAVWAGGELIEAATGVVNRDTGVETTPDSLFQVGSTTKIWTSALVMRLVEHGVVDLDAPVRKYLPEFGLADAAASETVTVRHLLTHTGGFEGDLFEDTGRGDDCLDRFVGYLHGAAQVFEPGAMFSYCNSGFVVLGALAARLTGGTWEQAVRERLMGPLGVTHAGLFAEEAIVFRASVGHLGPENVVNPNWQMPRSNAPAGSTLCLAPRELVRFGRMFLNGGMAEDGTRVLEEETVTAMTTAQVDVPGVRGLLADRWGLGFELFDWGAPVYGHDGGTVGQSTFWRIVPRADFSIAMSCNGGDVAGLIKDLAFPVISELSGVTPTPLPTVPERPESVDASEFAGTYTGPAAVQEVAAVDGGLELTTIPGEFMRNAGVERTTEKYVHHSDRSFIDLEGKGTITFLERNGRLYLHGGGRAVARA</sequence>
<proteinExistence type="predicted"/>
<dbReference type="InterPro" id="IPR012338">
    <property type="entry name" value="Beta-lactam/transpept-like"/>
</dbReference>
<dbReference type="RefSeq" id="WP_379582676.1">
    <property type="nucleotide sequence ID" value="NZ_JBHUFV010000098.1"/>
</dbReference>
<dbReference type="InterPro" id="IPR050491">
    <property type="entry name" value="AmpC-like"/>
</dbReference>
<dbReference type="Gene3D" id="3.40.710.10">
    <property type="entry name" value="DD-peptidase/beta-lactamase superfamily"/>
    <property type="match status" value="1"/>
</dbReference>
<dbReference type="InterPro" id="IPR001466">
    <property type="entry name" value="Beta-lactam-related"/>
</dbReference>
<dbReference type="GO" id="GO:0016787">
    <property type="term" value="F:hydrolase activity"/>
    <property type="evidence" value="ECO:0007669"/>
    <property type="project" value="UniProtKB-KW"/>
</dbReference>
<feature type="domain" description="Beta-lactamase-related" evidence="1">
    <location>
        <begin position="5"/>
        <end position="321"/>
    </location>
</feature>
<evidence type="ECO:0000313" key="2">
    <source>
        <dbReference type="EMBL" id="MFD1939935.1"/>
    </source>
</evidence>
<keyword evidence="3" id="KW-1185">Reference proteome</keyword>
<comment type="caution">
    <text evidence="2">The sequence shown here is derived from an EMBL/GenBank/DDBJ whole genome shotgun (WGS) entry which is preliminary data.</text>
</comment>
<dbReference type="PANTHER" id="PTHR46825">
    <property type="entry name" value="D-ALANYL-D-ALANINE-CARBOXYPEPTIDASE/ENDOPEPTIDASE AMPH"/>
    <property type="match status" value="1"/>
</dbReference>
<accession>A0ABW4TD60</accession>
<name>A0ABW4TD60_9ACTN</name>
<keyword evidence="2" id="KW-0378">Hydrolase</keyword>
<gene>
    <name evidence="2" type="ORF">ACFSKW_51610</name>
</gene>
<evidence type="ECO:0000313" key="3">
    <source>
        <dbReference type="Proteomes" id="UP001597368"/>
    </source>
</evidence>
<dbReference type="Pfam" id="PF00144">
    <property type="entry name" value="Beta-lactamase"/>
    <property type="match status" value="1"/>
</dbReference>
<protein>
    <submittedName>
        <fullName evidence="2">Serine hydrolase domain-containing protein</fullName>
        <ecNumber evidence="2">3.-.-.-</ecNumber>
    </submittedName>
</protein>
<reference evidence="3" key="1">
    <citation type="journal article" date="2019" name="Int. J. Syst. Evol. Microbiol.">
        <title>The Global Catalogue of Microorganisms (GCM) 10K type strain sequencing project: providing services to taxonomists for standard genome sequencing and annotation.</title>
        <authorList>
            <consortium name="The Broad Institute Genomics Platform"/>
            <consortium name="The Broad Institute Genome Sequencing Center for Infectious Disease"/>
            <person name="Wu L."/>
            <person name="Ma J."/>
        </authorList>
    </citation>
    <scope>NUCLEOTIDE SEQUENCE [LARGE SCALE GENOMIC DNA]</scope>
    <source>
        <strain evidence="3">ICMP 6774ER</strain>
    </source>
</reference>
<dbReference type="SUPFAM" id="SSF56601">
    <property type="entry name" value="beta-lactamase/transpeptidase-like"/>
    <property type="match status" value="1"/>
</dbReference>
<dbReference type="EMBL" id="JBHUFV010000098">
    <property type="protein sequence ID" value="MFD1939935.1"/>
    <property type="molecule type" value="Genomic_DNA"/>
</dbReference>
<dbReference type="PANTHER" id="PTHR46825:SF8">
    <property type="entry name" value="BETA-LACTAMASE-RELATED"/>
    <property type="match status" value="1"/>
</dbReference>